<dbReference type="SUPFAM" id="SSF51430">
    <property type="entry name" value="NAD(P)-linked oxidoreductase"/>
    <property type="match status" value="1"/>
</dbReference>
<dbReference type="Gene3D" id="3.20.20.100">
    <property type="entry name" value="NADP-dependent oxidoreductase domain"/>
    <property type="match status" value="1"/>
</dbReference>
<dbReference type="PANTHER" id="PTHR43364">
    <property type="entry name" value="NADH-SPECIFIC METHYLGLYOXAL REDUCTASE-RELATED"/>
    <property type="match status" value="1"/>
</dbReference>
<keyword evidence="4" id="KW-1185">Reference proteome</keyword>
<evidence type="ECO:0000313" key="3">
    <source>
        <dbReference type="EMBL" id="QNT60309.1"/>
    </source>
</evidence>
<dbReference type="GO" id="GO:0016491">
    <property type="term" value="F:oxidoreductase activity"/>
    <property type="evidence" value="ECO:0007669"/>
    <property type="project" value="UniProtKB-KW"/>
</dbReference>
<name>A0A7H1MF94_9NEIS</name>
<feature type="domain" description="NADP-dependent oxidoreductase" evidence="2">
    <location>
        <begin position="9"/>
        <end position="299"/>
    </location>
</feature>
<proteinExistence type="predicted"/>
<dbReference type="GO" id="GO:0005829">
    <property type="term" value="C:cytosol"/>
    <property type="evidence" value="ECO:0007669"/>
    <property type="project" value="TreeGrafter"/>
</dbReference>
<dbReference type="Proteomes" id="UP000516412">
    <property type="component" value="Chromosome"/>
</dbReference>
<gene>
    <name evidence="3" type="ORF">H7A79_1072</name>
</gene>
<dbReference type="AlphaFoldDB" id="A0A7H1MF94"/>
<dbReference type="RefSeq" id="WP_187001342.1">
    <property type="nucleotide sequence ID" value="NZ_CP060414.2"/>
</dbReference>
<evidence type="ECO:0000259" key="2">
    <source>
        <dbReference type="Pfam" id="PF00248"/>
    </source>
</evidence>
<protein>
    <submittedName>
        <fullName evidence="3">Aldo/keto reductase family protein</fullName>
    </submittedName>
</protein>
<dbReference type="CDD" id="cd19103">
    <property type="entry name" value="AKR_unchar"/>
    <property type="match status" value="1"/>
</dbReference>
<evidence type="ECO:0000313" key="4">
    <source>
        <dbReference type="Proteomes" id="UP000516412"/>
    </source>
</evidence>
<sequence length="315" mass="33823">MQKLPKTALGTWSWGTSFAGGDAVFGNNLTEAQIKEVFDTAMLEGLNLWDTAAVYGMGSSETELGKLVRKYPQGSVLLSTKFTPQTADESAADPVAAMLEGSLQRLGADAVDIYWIHNAHDVERWTPMLVPLLQSGKVKAVGVSNHNLAQIKRANEILGGAGFKVEAVQNHYSLLYRESEKAGILDYCKANGITFFAYMVLEQGALSGKYNPQNPLPQGSQRAETYNKMLPQLQKLTDAMAEIGAAQNAGAAQVAVAWAVAKGTLPIIGATKTRHVTDAAKAARLVLSADDIARLEKLADETGADTRGEWENPMA</sequence>
<dbReference type="EMBL" id="CP060414">
    <property type="protein sequence ID" value="QNT60309.1"/>
    <property type="molecule type" value="Genomic_DNA"/>
</dbReference>
<dbReference type="PANTHER" id="PTHR43364:SF4">
    <property type="entry name" value="NAD(P)-LINKED OXIDOREDUCTASE SUPERFAMILY PROTEIN"/>
    <property type="match status" value="1"/>
</dbReference>
<dbReference type="InterPro" id="IPR036812">
    <property type="entry name" value="NAD(P)_OxRdtase_dom_sf"/>
</dbReference>
<dbReference type="InterPro" id="IPR050523">
    <property type="entry name" value="AKR_Detox_Biosynth"/>
</dbReference>
<dbReference type="InterPro" id="IPR023210">
    <property type="entry name" value="NADP_OxRdtase_dom"/>
</dbReference>
<dbReference type="Pfam" id="PF00248">
    <property type="entry name" value="Aldo_ket_red"/>
    <property type="match status" value="1"/>
</dbReference>
<evidence type="ECO:0000256" key="1">
    <source>
        <dbReference type="ARBA" id="ARBA00023002"/>
    </source>
</evidence>
<accession>A0A7H1MF94</accession>
<keyword evidence="1" id="KW-0560">Oxidoreductase</keyword>
<dbReference type="KEGG" id="nmus:H7A79_1072"/>
<reference evidence="3" key="1">
    <citation type="submission" date="2024-06" db="EMBL/GenBank/DDBJ databases">
        <title>Complete Genome Sequence of mouse commensal type strain Neisseria musculi.</title>
        <authorList>
            <person name="Thapa E."/>
            <person name="Aluvathingal J."/>
            <person name="Nadendla S."/>
            <person name="Mehta A."/>
            <person name="Tettelin H."/>
            <person name="Weyand N.J."/>
        </authorList>
    </citation>
    <scope>NUCLEOTIDE SEQUENCE</scope>
    <source>
        <strain evidence="3">NW831</strain>
    </source>
</reference>
<organism evidence="3 4">
    <name type="scientific">Neisseria musculi</name>
    <dbReference type="NCBI Taxonomy" id="1815583"/>
    <lineage>
        <taxon>Bacteria</taxon>
        <taxon>Pseudomonadati</taxon>
        <taxon>Pseudomonadota</taxon>
        <taxon>Betaproteobacteria</taxon>
        <taxon>Neisseriales</taxon>
        <taxon>Neisseriaceae</taxon>
        <taxon>Neisseria</taxon>
    </lineage>
</organism>